<accession>A0A9P6KXP6</accession>
<evidence type="ECO:0000313" key="1">
    <source>
        <dbReference type="EMBL" id="KAF9760957.1"/>
    </source>
</evidence>
<dbReference type="EMBL" id="SBJO01000467">
    <property type="protein sequence ID" value="KAF9760957.1"/>
    <property type="molecule type" value="Genomic_DNA"/>
</dbReference>
<name>A0A9P6KXP6_9MICR</name>
<keyword evidence="2" id="KW-1185">Reference proteome</keyword>
<proteinExistence type="predicted"/>
<protein>
    <submittedName>
        <fullName evidence="1">Uncharacterized protein</fullName>
    </submittedName>
</protein>
<reference evidence="1 2" key="1">
    <citation type="journal article" date="2020" name="Genome Biol. Evol.">
        <title>Comparative genomics of strictly vertically transmitted, feminizing microsporidia endosymbionts of amphipod crustaceans.</title>
        <authorList>
            <person name="Cormier A."/>
            <person name="Chebbi M.A."/>
            <person name="Giraud I."/>
            <person name="Wattier R."/>
            <person name="Teixeira M."/>
            <person name="Gilbert C."/>
            <person name="Rigaud T."/>
            <person name="Cordaux R."/>
        </authorList>
    </citation>
    <scope>NUCLEOTIDE SEQUENCE [LARGE SCALE GENOMIC DNA]</scope>
    <source>
        <strain evidence="1 2">Ou3-Ou53</strain>
    </source>
</reference>
<comment type="caution">
    <text evidence="1">The sequence shown here is derived from an EMBL/GenBank/DDBJ whole genome shotgun (WGS) entry which is preliminary data.</text>
</comment>
<evidence type="ECO:0000313" key="2">
    <source>
        <dbReference type="Proteomes" id="UP000740883"/>
    </source>
</evidence>
<sequence>MISEIYITKISDKITFNTRLDVLGEPILNPNEYHTYLSLMKGAQRRKFPDIVSFITFIRECKIRVDLCNKNDKISEREVTDVVIKSLSKREKEILMNNEPRTLNEIEDTLQKASHMMSF</sequence>
<organism evidence="1 2">
    <name type="scientific">Nosema granulosis</name>
    <dbReference type="NCBI Taxonomy" id="83296"/>
    <lineage>
        <taxon>Eukaryota</taxon>
        <taxon>Fungi</taxon>
        <taxon>Fungi incertae sedis</taxon>
        <taxon>Microsporidia</taxon>
        <taxon>Nosematidae</taxon>
        <taxon>Nosema</taxon>
    </lineage>
</organism>
<gene>
    <name evidence="1" type="ORF">NGRA_2933</name>
</gene>
<dbReference type="AlphaFoldDB" id="A0A9P6KXP6"/>
<dbReference type="Proteomes" id="UP000740883">
    <property type="component" value="Unassembled WGS sequence"/>
</dbReference>